<proteinExistence type="predicted"/>
<accession>A0A2K8US49</accession>
<dbReference type="Proteomes" id="UP000509126">
    <property type="component" value="Chromosome"/>
</dbReference>
<dbReference type="PANTHER" id="PTHR43792">
    <property type="entry name" value="GNAT FAMILY, PUTATIVE (AFU_ORTHOLOGUE AFUA_3G00765)-RELATED-RELATED"/>
    <property type="match status" value="1"/>
</dbReference>
<feature type="domain" description="N-acetyltransferase" evidence="1">
    <location>
        <begin position="10"/>
        <end position="177"/>
    </location>
</feature>
<dbReference type="EMBL" id="JAUUUS010000001">
    <property type="protein sequence ID" value="MDP1446290.1"/>
    <property type="molecule type" value="Genomic_DNA"/>
</dbReference>
<reference evidence="2" key="2">
    <citation type="submission" date="2023-07" db="EMBL/GenBank/DDBJ databases">
        <title>Dynamics of blaOXA-23 gene transmission in Acinetobacter spp. from contaminated veterinary surfaces.</title>
        <authorList>
            <person name="Moreira Da Silva J."/>
            <person name="Menezes J."/>
            <person name="Fernandes L."/>
            <person name="Marques C."/>
            <person name="Amaral A."/>
            <person name="Timofte D."/>
            <person name="Pomba C."/>
        </authorList>
    </citation>
    <scope>NUCLEOTIDE SEQUENCE</scope>
    <source>
        <strain evidence="2">CMVB11Z4A1</strain>
    </source>
</reference>
<name>A0A2K8US49_ACILW</name>
<organism evidence="3 4">
    <name type="scientific">Acinetobacter lwoffii</name>
    <dbReference type="NCBI Taxonomy" id="28090"/>
    <lineage>
        <taxon>Bacteria</taxon>
        <taxon>Pseudomonadati</taxon>
        <taxon>Pseudomonadota</taxon>
        <taxon>Gammaproteobacteria</taxon>
        <taxon>Moraxellales</taxon>
        <taxon>Moraxellaceae</taxon>
        <taxon>Acinetobacter</taxon>
    </lineage>
</organism>
<keyword evidence="3" id="KW-0808">Transferase</keyword>
<dbReference type="STRING" id="28090.GCA_002119785_03014"/>
<evidence type="ECO:0000313" key="3">
    <source>
        <dbReference type="EMBL" id="QKU21907.1"/>
    </source>
</evidence>
<protein>
    <submittedName>
        <fullName evidence="3">GNAT family N-acetyltransferase</fullName>
    </submittedName>
</protein>
<dbReference type="Pfam" id="PF13302">
    <property type="entry name" value="Acetyltransf_3"/>
    <property type="match status" value="1"/>
</dbReference>
<dbReference type="PANTHER" id="PTHR43792:SF1">
    <property type="entry name" value="N-ACETYLTRANSFERASE DOMAIN-CONTAINING PROTEIN"/>
    <property type="match status" value="1"/>
</dbReference>
<dbReference type="SUPFAM" id="SSF55729">
    <property type="entry name" value="Acyl-CoA N-acyltransferases (Nat)"/>
    <property type="match status" value="1"/>
</dbReference>
<evidence type="ECO:0000313" key="4">
    <source>
        <dbReference type="Proteomes" id="UP000509126"/>
    </source>
</evidence>
<evidence type="ECO:0000313" key="2">
    <source>
        <dbReference type="EMBL" id="MDP1446290.1"/>
    </source>
</evidence>
<reference evidence="3 4" key="1">
    <citation type="submission" date="2019-11" db="EMBL/GenBank/DDBJ databases">
        <title>FDA dAtabase for Regulatory Grade micrObial Sequences (FDA-ARGOS): Supporting development and validation of Infectious Disease Dx tests.</title>
        <authorList>
            <person name="Patel R."/>
            <person name="Rucinski S."/>
            <person name="Tallon L."/>
            <person name="Sadzewicz L."/>
            <person name="Vavikolanu K."/>
            <person name="Mehta A."/>
            <person name="Aluvathingal J."/>
            <person name="Nadendla S."/>
            <person name="Nandy P."/>
            <person name="Geyer C."/>
            <person name="Yan Y."/>
            <person name="Sichtig H."/>
        </authorList>
    </citation>
    <scope>NUCLEOTIDE SEQUENCE [LARGE SCALE GENOMIC DNA]</scope>
    <source>
        <strain evidence="3 4">FDAARGOS_557</strain>
    </source>
</reference>
<dbReference type="Proteomes" id="UP001242129">
    <property type="component" value="Unassembled WGS sequence"/>
</dbReference>
<dbReference type="GO" id="GO:0016747">
    <property type="term" value="F:acyltransferase activity, transferring groups other than amino-acyl groups"/>
    <property type="evidence" value="ECO:0007669"/>
    <property type="project" value="InterPro"/>
</dbReference>
<dbReference type="Gene3D" id="3.40.630.30">
    <property type="match status" value="1"/>
</dbReference>
<dbReference type="AlphaFoldDB" id="A0A2K8US49"/>
<dbReference type="InterPro" id="IPR000182">
    <property type="entry name" value="GNAT_dom"/>
</dbReference>
<gene>
    <name evidence="3" type="ORF">FOB19_11160</name>
    <name evidence="2" type="ORF">Q8G51_00160</name>
</gene>
<dbReference type="RefSeq" id="WP_005263084.1">
    <property type="nucleotide sequence ID" value="NZ_CABIYT010000038.1"/>
</dbReference>
<dbReference type="InterPro" id="IPR016181">
    <property type="entry name" value="Acyl_CoA_acyltransferase"/>
</dbReference>
<dbReference type="InterPro" id="IPR051531">
    <property type="entry name" value="N-acetyltransferase"/>
</dbReference>
<sequence length="185" mass="21350">MTIHLQTPRLILRQWQDSDTAPFIQMCADDEVMRYFPKKLDATEATAFIERIRTAIETRGWGLFAVELKATGEFIGFIGLHVHPFELEIADAPEIGWRLLPQYWNQGYATEGAKAVLKYAFRTLRLEKVISFTACVNTPSERVMQNIGLEKVGEFDHPLVPADHILCRHVLYKKQRSDYLHIPFC</sequence>
<dbReference type="EMBL" id="CP054803">
    <property type="protein sequence ID" value="QKU21907.1"/>
    <property type="molecule type" value="Genomic_DNA"/>
</dbReference>
<evidence type="ECO:0000259" key="1">
    <source>
        <dbReference type="PROSITE" id="PS51186"/>
    </source>
</evidence>
<dbReference type="PROSITE" id="PS51186">
    <property type="entry name" value="GNAT"/>
    <property type="match status" value="1"/>
</dbReference>